<dbReference type="SUPFAM" id="SSF49764">
    <property type="entry name" value="HSP20-like chaperones"/>
    <property type="match status" value="1"/>
</dbReference>
<accession>A0AB34IV21</accession>
<evidence type="ECO:0000313" key="3">
    <source>
        <dbReference type="Proteomes" id="UP001515480"/>
    </source>
</evidence>
<feature type="domain" description="SHSP" evidence="1">
    <location>
        <begin position="6"/>
        <end position="43"/>
    </location>
</feature>
<dbReference type="InterPro" id="IPR002068">
    <property type="entry name" value="A-crystallin/Hsp20_dom"/>
</dbReference>
<keyword evidence="3" id="KW-1185">Reference proteome</keyword>
<reference evidence="2 3" key="1">
    <citation type="journal article" date="2024" name="Science">
        <title>Giant polyketide synthase enzymes in the biosynthesis of giant marine polyether toxins.</title>
        <authorList>
            <person name="Fallon T.R."/>
            <person name="Shende V.V."/>
            <person name="Wierzbicki I.H."/>
            <person name="Pendleton A.L."/>
            <person name="Watervoot N.F."/>
            <person name="Auber R.P."/>
            <person name="Gonzalez D.J."/>
            <person name="Wisecaver J.H."/>
            <person name="Moore B.S."/>
        </authorList>
    </citation>
    <scope>NUCLEOTIDE SEQUENCE [LARGE SCALE GENOMIC DNA]</scope>
    <source>
        <strain evidence="2 3">12B1</strain>
    </source>
</reference>
<gene>
    <name evidence="2" type="ORF">AB1Y20_007449</name>
</gene>
<name>A0AB34IV21_PRYPA</name>
<dbReference type="InterPro" id="IPR008978">
    <property type="entry name" value="HSP20-like_chaperone"/>
</dbReference>
<comment type="caution">
    <text evidence="2">The sequence shown here is derived from an EMBL/GenBank/DDBJ whole genome shotgun (WGS) entry which is preliminary data.</text>
</comment>
<dbReference type="EMBL" id="JBGBPQ010000017">
    <property type="protein sequence ID" value="KAL1507841.1"/>
    <property type="molecule type" value="Genomic_DNA"/>
</dbReference>
<organism evidence="2 3">
    <name type="scientific">Prymnesium parvum</name>
    <name type="common">Toxic golden alga</name>
    <dbReference type="NCBI Taxonomy" id="97485"/>
    <lineage>
        <taxon>Eukaryota</taxon>
        <taxon>Haptista</taxon>
        <taxon>Haptophyta</taxon>
        <taxon>Prymnesiophyceae</taxon>
        <taxon>Prymnesiales</taxon>
        <taxon>Prymnesiaceae</taxon>
        <taxon>Prymnesium</taxon>
    </lineage>
</organism>
<dbReference type="Proteomes" id="UP001515480">
    <property type="component" value="Unassembled WGS sequence"/>
</dbReference>
<sequence>MVLVDMEYDEHTYRYTVHIAQFDPEQLEVTVRDNRLRVSGKGQLATGVQNPVSKISNQAAAISVDWSTKVSRLADASVPYTISRDKTSSYIHGWILSTIIVAFARKH</sequence>
<evidence type="ECO:0000313" key="2">
    <source>
        <dbReference type="EMBL" id="KAL1507841.1"/>
    </source>
</evidence>
<dbReference type="Gene3D" id="2.60.40.790">
    <property type="match status" value="1"/>
</dbReference>
<dbReference type="AlphaFoldDB" id="A0AB34IV21"/>
<proteinExistence type="predicted"/>
<evidence type="ECO:0000259" key="1">
    <source>
        <dbReference type="Pfam" id="PF00011"/>
    </source>
</evidence>
<protein>
    <recommendedName>
        <fullName evidence="1">SHSP domain-containing protein</fullName>
    </recommendedName>
</protein>
<dbReference type="Pfam" id="PF00011">
    <property type="entry name" value="HSP20"/>
    <property type="match status" value="1"/>
</dbReference>